<dbReference type="GeneID" id="44998384"/>
<evidence type="ECO:0000256" key="4">
    <source>
        <dbReference type="ARBA" id="ARBA00040194"/>
    </source>
</evidence>
<dbReference type="PANTHER" id="PTHR41286:SF1">
    <property type="entry name" value="HNH NUCLEASE YAJD-RELATED"/>
    <property type="match status" value="1"/>
</dbReference>
<dbReference type="GO" id="GO:0005829">
    <property type="term" value="C:cytosol"/>
    <property type="evidence" value="ECO:0007669"/>
    <property type="project" value="TreeGrafter"/>
</dbReference>
<keyword evidence="7" id="KW-1185">Reference proteome</keyword>
<evidence type="ECO:0000259" key="5">
    <source>
        <dbReference type="SMART" id="SM00507"/>
    </source>
</evidence>
<keyword evidence="1" id="KW-0540">Nuclease</keyword>
<evidence type="ECO:0000256" key="1">
    <source>
        <dbReference type="ARBA" id="ARBA00022722"/>
    </source>
</evidence>
<dbReference type="InterPro" id="IPR002711">
    <property type="entry name" value="HNH"/>
</dbReference>
<sequence>MARARDDIDKIYKSKRWQKVRKIVLIRDNYLCQECLRHGAITQANTVHHKVELREDLSKAYDIDNLESICPACHNKEHPERNSYRKKMVKRRKDIYKFYNPEI</sequence>
<dbReference type="Pfam" id="PF01844">
    <property type="entry name" value="HNH"/>
    <property type="match status" value="1"/>
</dbReference>
<dbReference type="PANTHER" id="PTHR41286">
    <property type="entry name" value="HNH NUCLEASE YAJD-RELATED"/>
    <property type="match status" value="1"/>
</dbReference>
<gene>
    <name evidence="6" type="ordered locus">CA_C1897</name>
</gene>
<comment type="similarity">
    <text evidence="3">Belongs to the HNH nuclease family.</text>
</comment>
<dbReference type="GO" id="GO:0008270">
    <property type="term" value="F:zinc ion binding"/>
    <property type="evidence" value="ECO:0007669"/>
    <property type="project" value="InterPro"/>
</dbReference>
<evidence type="ECO:0000313" key="7">
    <source>
        <dbReference type="Proteomes" id="UP000000814"/>
    </source>
</evidence>
<dbReference type="Proteomes" id="UP000000814">
    <property type="component" value="Chromosome"/>
</dbReference>
<dbReference type="KEGG" id="cac:CA_C1897"/>
<evidence type="ECO:0000256" key="3">
    <source>
        <dbReference type="ARBA" id="ARBA00038412"/>
    </source>
</evidence>
<accession>Q97HW0</accession>
<dbReference type="AlphaFoldDB" id="Q97HW0"/>
<dbReference type="GO" id="GO:0016787">
    <property type="term" value="F:hydrolase activity"/>
    <property type="evidence" value="ECO:0007669"/>
    <property type="project" value="UniProtKB-KW"/>
</dbReference>
<dbReference type="GO" id="GO:0004519">
    <property type="term" value="F:endonuclease activity"/>
    <property type="evidence" value="ECO:0007669"/>
    <property type="project" value="InterPro"/>
</dbReference>
<proteinExistence type="inferred from homology"/>
<evidence type="ECO:0000256" key="2">
    <source>
        <dbReference type="ARBA" id="ARBA00022801"/>
    </source>
</evidence>
<dbReference type="GO" id="GO:0003676">
    <property type="term" value="F:nucleic acid binding"/>
    <property type="evidence" value="ECO:0007669"/>
    <property type="project" value="InterPro"/>
</dbReference>
<dbReference type="Gene3D" id="1.10.30.50">
    <property type="match status" value="1"/>
</dbReference>
<protein>
    <recommendedName>
        <fullName evidence="4">Putative HNH nuclease YajD</fullName>
    </recommendedName>
</protein>
<dbReference type="PIR" id="A97134">
    <property type="entry name" value="A97134"/>
</dbReference>
<dbReference type="RefSeq" id="WP_010965201.1">
    <property type="nucleotide sequence ID" value="NC_003030.1"/>
</dbReference>
<dbReference type="CDD" id="cd00085">
    <property type="entry name" value="HNHc"/>
    <property type="match status" value="1"/>
</dbReference>
<dbReference type="STRING" id="272562.CA_C1897"/>
<name>Q97HW0_CLOAB</name>
<dbReference type="InterPro" id="IPR003615">
    <property type="entry name" value="HNH_nuc"/>
</dbReference>
<dbReference type="OrthoDB" id="9811997at2"/>
<dbReference type="SMART" id="SM00507">
    <property type="entry name" value="HNHc"/>
    <property type="match status" value="1"/>
</dbReference>
<dbReference type="PATRIC" id="fig|272562.8.peg.2099"/>
<reference evidence="6 7" key="1">
    <citation type="journal article" date="2001" name="J. Bacteriol.">
        <title>Genome sequence and comparative analysis of the solvent-producing bacterium Clostridium acetobutylicum.</title>
        <authorList>
            <person name="Nolling J."/>
            <person name="Breton G."/>
            <person name="Omelchenko M.V."/>
            <person name="Makarova K.S."/>
            <person name="Zeng Q."/>
            <person name="Gibson R."/>
            <person name="Lee H.M."/>
            <person name="Dubois J."/>
            <person name="Qiu D."/>
            <person name="Hitti J."/>
            <person name="Wolf Y.I."/>
            <person name="Tatusov R.L."/>
            <person name="Sabathe F."/>
            <person name="Doucette-Stamm L."/>
            <person name="Soucaille P."/>
            <person name="Daly M.J."/>
            <person name="Bennett G.N."/>
            <person name="Koonin E.V."/>
            <person name="Smith D.R."/>
        </authorList>
    </citation>
    <scope>NUCLEOTIDE SEQUENCE [LARGE SCALE GENOMIC DNA]</scope>
    <source>
        <strain evidence="7">ATCC 824 / DSM 792 / JCM 1419 / LMG 5710 / VKM B-1787</strain>
    </source>
</reference>
<dbReference type="eggNOG" id="COG1403">
    <property type="taxonomic scope" value="Bacteria"/>
</dbReference>
<feature type="domain" description="HNH nuclease" evidence="5">
    <location>
        <begin position="19"/>
        <end position="75"/>
    </location>
</feature>
<organism evidence="6 7">
    <name type="scientific">Clostridium acetobutylicum (strain ATCC 824 / DSM 792 / JCM 1419 / IAM 19013 / LMG 5710 / NBRC 13948 / NRRL B-527 / VKM B-1787 / 2291 / W)</name>
    <dbReference type="NCBI Taxonomy" id="272562"/>
    <lineage>
        <taxon>Bacteria</taxon>
        <taxon>Bacillati</taxon>
        <taxon>Bacillota</taxon>
        <taxon>Clostridia</taxon>
        <taxon>Eubacteriales</taxon>
        <taxon>Clostridiaceae</taxon>
        <taxon>Clostridium</taxon>
    </lineage>
</organism>
<evidence type="ECO:0000313" key="6">
    <source>
        <dbReference type="EMBL" id="AAK79860.1"/>
    </source>
</evidence>
<dbReference type="HOGENOM" id="CLU_108879_9_0_9"/>
<keyword evidence="2" id="KW-0378">Hydrolase</keyword>
<dbReference type="EMBL" id="AE001437">
    <property type="protein sequence ID" value="AAK79860.1"/>
    <property type="molecule type" value="Genomic_DNA"/>
</dbReference>